<feature type="signal peptide" evidence="4">
    <location>
        <begin position="1"/>
        <end position="24"/>
    </location>
</feature>
<sequence>MLKVFLLIKLFFIFILSMSMPVWATYNRIDGHNQNVVCKVLYVIDGDTIKCEINNVKKIVRLANIDAPEKRQRWGKASQNYLRSLLNGRYVLVSYAKKDKYKRLLGEVFLYNQSYSVNYIMVATGNAYAYKKYIKDKAYIQAEEKARKNKLGLWQFDGLLSPEEFRKKYKKYH</sequence>
<keyword evidence="2" id="KW-0255">Endonuclease</keyword>
<dbReference type="SUPFAM" id="SSF50199">
    <property type="entry name" value="Staphylococcal nuclease"/>
    <property type="match status" value="1"/>
</dbReference>
<evidence type="ECO:0000256" key="1">
    <source>
        <dbReference type="ARBA" id="ARBA00022722"/>
    </source>
</evidence>
<organism evidence="6 7">
    <name type="scientific">Bisgaardia hudsonensis</name>
    <dbReference type="NCBI Taxonomy" id="109472"/>
    <lineage>
        <taxon>Bacteria</taxon>
        <taxon>Pseudomonadati</taxon>
        <taxon>Pseudomonadota</taxon>
        <taxon>Gammaproteobacteria</taxon>
        <taxon>Pasteurellales</taxon>
        <taxon>Pasteurellaceae</taxon>
        <taxon>Bisgaardia</taxon>
    </lineage>
</organism>
<dbReference type="Proteomes" id="UP000294841">
    <property type="component" value="Unassembled WGS sequence"/>
</dbReference>
<evidence type="ECO:0000256" key="2">
    <source>
        <dbReference type="ARBA" id="ARBA00022759"/>
    </source>
</evidence>
<comment type="caution">
    <text evidence="6">The sequence shown here is derived from an EMBL/GenBank/DDBJ whole genome shotgun (WGS) entry which is preliminary data.</text>
</comment>
<dbReference type="OrthoDB" id="9805504at2"/>
<dbReference type="GO" id="GO:0003676">
    <property type="term" value="F:nucleic acid binding"/>
    <property type="evidence" value="ECO:0007669"/>
    <property type="project" value="InterPro"/>
</dbReference>
<keyword evidence="1" id="KW-0540">Nuclease</keyword>
<dbReference type="SMART" id="SM00318">
    <property type="entry name" value="SNc"/>
    <property type="match status" value="1"/>
</dbReference>
<dbReference type="PANTHER" id="PTHR12302:SF3">
    <property type="entry name" value="SERINE_THREONINE-PROTEIN KINASE 31"/>
    <property type="match status" value="1"/>
</dbReference>
<evidence type="ECO:0000313" key="6">
    <source>
        <dbReference type="EMBL" id="TCP13429.1"/>
    </source>
</evidence>
<dbReference type="PROSITE" id="PS01123">
    <property type="entry name" value="TNASE_1"/>
    <property type="match status" value="1"/>
</dbReference>
<keyword evidence="7" id="KW-1185">Reference proteome</keyword>
<dbReference type="GO" id="GO:0016787">
    <property type="term" value="F:hydrolase activity"/>
    <property type="evidence" value="ECO:0007669"/>
    <property type="project" value="UniProtKB-KW"/>
</dbReference>
<gene>
    <name evidence="6" type="ORF">EV697_102312</name>
</gene>
<dbReference type="InterPro" id="IPR016071">
    <property type="entry name" value="Staphylococal_nuclease_OB-fold"/>
</dbReference>
<dbReference type="Pfam" id="PF00565">
    <property type="entry name" value="SNase"/>
    <property type="match status" value="1"/>
</dbReference>
<evidence type="ECO:0000256" key="4">
    <source>
        <dbReference type="SAM" id="SignalP"/>
    </source>
</evidence>
<evidence type="ECO:0000313" key="7">
    <source>
        <dbReference type="Proteomes" id="UP000294841"/>
    </source>
</evidence>
<dbReference type="PANTHER" id="PTHR12302">
    <property type="entry name" value="EBNA2 BINDING PROTEIN P100"/>
    <property type="match status" value="1"/>
</dbReference>
<keyword evidence="3" id="KW-0378">Hydrolase</keyword>
<evidence type="ECO:0000256" key="3">
    <source>
        <dbReference type="ARBA" id="ARBA00022801"/>
    </source>
</evidence>
<evidence type="ECO:0000259" key="5">
    <source>
        <dbReference type="PROSITE" id="PS50830"/>
    </source>
</evidence>
<keyword evidence="4" id="KW-0732">Signal</keyword>
<protein>
    <submittedName>
        <fullName evidence="6">Nuclease-like protein</fullName>
    </submittedName>
</protein>
<dbReference type="RefSeq" id="WP_132022983.1">
    <property type="nucleotide sequence ID" value="NZ_CP016605.1"/>
</dbReference>
<accession>A0A4R2N1K3</accession>
<dbReference type="EMBL" id="SLXI01000002">
    <property type="protein sequence ID" value="TCP13429.1"/>
    <property type="molecule type" value="Genomic_DNA"/>
</dbReference>
<name>A0A4R2N1K3_9PAST</name>
<dbReference type="Gene3D" id="2.40.50.90">
    <property type="match status" value="1"/>
</dbReference>
<reference evidence="6 7" key="1">
    <citation type="submission" date="2019-03" db="EMBL/GenBank/DDBJ databases">
        <title>Genomic Encyclopedia of Type Strains, Phase IV (KMG-IV): sequencing the most valuable type-strain genomes for metagenomic binning, comparative biology and taxonomic classification.</title>
        <authorList>
            <person name="Goeker M."/>
        </authorList>
    </citation>
    <scope>NUCLEOTIDE SEQUENCE [LARGE SCALE GENOMIC DNA]</scope>
    <source>
        <strain evidence="6 7">DSM 28231</strain>
    </source>
</reference>
<dbReference type="InterPro" id="IPR035437">
    <property type="entry name" value="SNase_OB-fold_sf"/>
</dbReference>
<proteinExistence type="predicted"/>
<feature type="domain" description="TNase-like" evidence="5">
    <location>
        <begin position="34"/>
        <end position="156"/>
    </location>
</feature>
<dbReference type="InterPro" id="IPR002071">
    <property type="entry name" value="Thermonucl_AS"/>
</dbReference>
<dbReference type="PROSITE" id="PS50830">
    <property type="entry name" value="TNASE_3"/>
    <property type="match status" value="1"/>
</dbReference>
<feature type="chain" id="PRO_5020738442" evidence="4">
    <location>
        <begin position="25"/>
        <end position="173"/>
    </location>
</feature>
<dbReference type="GO" id="GO:0004519">
    <property type="term" value="F:endonuclease activity"/>
    <property type="evidence" value="ECO:0007669"/>
    <property type="project" value="UniProtKB-KW"/>
</dbReference>
<dbReference type="AlphaFoldDB" id="A0A4R2N1K3"/>